<evidence type="ECO:0000256" key="2">
    <source>
        <dbReference type="ARBA" id="ARBA00022730"/>
    </source>
</evidence>
<dbReference type="InterPro" id="IPR023036">
    <property type="entry name" value="Ribosomal_uS14_bac/plastid"/>
</dbReference>
<evidence type="ECO:0000313" key="8">
    <source>
        <dbReference type="Proteomes" id="UP000765003"/>
    </source>
</evidence>
<keyword evidence="4 6" id="KW-0687">Ribonucleoprotein</keyword>
<dbReference type="PANTHER" id="PTHR19836">
    <property type="entry name" value="30S RIBOSOMAL PROTEIN S14"/>
    <property type="match status" value="1"/>
</dbReference>
<keyword evidence="8" id="KW-1185">Reference proteome</keyword>
<dbReference type="PANTHER" id="PTHR19836:SF19">
    <property type="entry name" value="SMALL RIBOSOMAL SUBUNIT PROTEIN US14M"/>
    <property type="match status" value="1"/>
</dbReference>
<dbReference type="InterPro" id="IPR001209">
    <property type="entry name" value="Ribosomal_uS14"/>
</dbReference>
<evidence type="ECO:0000256" key="5">
    <source>
        <dbReference type="ARBA" id="ARBA00035167"/>
    </source>
</evidence>
<name>A0ABS3AW43_9FIRM</name>
<dbReference type="GO" id="GO:0005840">
    <property type="term" value="C:ribosome"/>
    <property type="evidence" value="ECO:0007669"/>
    <property type="project" value="UniProtKB-KW"/>
</dbReference>
<dbReference type="HAMAP" id="MF_00537">
    <property type="entry name" value="Ribosomal_uS14_1"/>
    <property type="match status" value="1"/>
</dbReference>
<protein>
    <recommendedName>
        <fullName evidence="5 6">Small ribosomal subunit protein uS14</fullName>
    </recommendedName>
</protein>
<keyword evidence="3 6" id="KW-0689">Ribosomal protein</keyword>
<proteinExistence type="inferred from homology"/>
<evidence type="ECO:0000256" key="6">
    <source>
        <dbReference type="HAMAP-Rule" id="MF_00537"/>
    </source>
</evidence>
<dbReference type="SUPFAM" id="SSF57716">
    <property type="entry name" value="Glucocorticoid receptor-like (DNA-binding domain)"/>
    <property type="match status" value="1"/>
</dbReference>
<comment type="similarity">
    <text evidence="1 6">Belongs to the universal ribosomal protein uS14 family.</text>
</comment>
<reference evidence="7" key="1">
    <citation type="submission" date="2021-02" db="EMBL/GenBank/DDBJ databases">
        <title>Activity-based single-cell genomes from oceanic crustal fluid captures similar information to metagenomic and metatranscriptomic surveys with orders of magnitude less sampling.</title>
        <authorList>
            <person name="D'Angelo T.S."/>
            <person name="Orcutt B.N."/>
        </authorList>
    </citation>
    <scope>NUCLEOTIDE SEQUENCE [LARGE SCALE GENOMIC DNA]</scope>
    <source>
        <strain evidence="7">AH-315-E05</strain>
    </source>
</reference>
<dbReference type="Pfam" id="PF00253">
    <property type="entry name" value="Ribosomal_S14"/>
    <property type="match status" value="1"/>
</dbReference>
<keyword evidence="2 6" id="KW-0699">rRNA-binding</keyword>
<dbReference type="Gene3D" id="1.10.287.1480">
    <property type="match status" value="1"/>
</dbReference>
<sequence length="101" mass="11637">MAKNCQLAREVKREELVKRFAEKRKALKEAVINFDLSDEERMNAVSKLSSLPRDSSSSRLSRRCQVTGSSRAVYRKFRLNRITFREMANDGLLPGVTKSSW</sequence>
<comment type="subunit">
    <text evidence="6">Part of the 30S ribosomal subunit. Contacts proteins S3 and S10.</text>
</comment>
<evidence type="ECO:0000256" key="4">
    <source>
        <dbReference type="ARBA" id="ARBA00023274"/>
    </source>
</evidence>
<evidence type="ECO:0000313" key="7">
    <source>
        <dbReference type="EMBL" id="MBN4077454.1"/>
    </source>
</evidence>
<dbReference type="EMBL" id="JAFITA010000013">
    <property type="protein sequence ID" value="MBN4077454.1"/>
    <property type="molecule type" value="Genomic_DNA"/>
</dbReference>
<dbReference type="Proteomes" id="UP000765003">
    <property type="component" value="Unassembled WGS sequence"/>
</dbReference>
<evidence type="ECO:0000256" key="3">
    <source>
        <dbReference type="ARBA" id="ARBA00022980"/>
    </source>
</evidence>
<keyword evidence="6" id="KW-0694">RNA-binding</keyword>
<comment type="caution">
    <text evidence="7">The sequence shown here is derived from an EMBL/GenBank/DDBJ whole genome shotgun (WGS) entry which is preliminary data.</text>
</comment>
<accession>A0ABS3AW43</accession>
<organism evidence="7 8">
    <name type="scientific">Sulfobacillus acidophilus</name>
    <dbReference type="NCBI Taxonomy" id="53633"/>
    <lineage>
        <taxon>Bacteria</taxon>
        <taxon>Bacillati</taxon>
        <taxon>Bacillota</taxon>
        <taxon>Clostridia</taxon>
        <taxon>Eubacteriales</taxon>
        <taxon>Clostridiales Family XVII. Incertae Sedis</taxon>
        <taxon>Sulfobacillus</taxon>
    </lineage>
</organism>
<comment type="function">
    <text evidence="6">Binds 16S rRNA, required for the assembly of 30S particles and may also be responsible for determining the conformation of the 16S rRNA at the A site.</text>
</comment>
<gene>
    <name evidence="6 7" type="primary">rpsN</name>
    <name evidence="7" type="ORF">JYT19_00925</name>
</gene>
<evidence type="ECO:0000256" key="1">
    <source>
        <dbReference type="ARBA" id="ARBA00009083"/>
    </source>
</evidence>
<dbReference type="NCBIfam" id="NF006477">
    <property type="entry name" value="PRK08881.1"/>
    <property type="match status" value="1"/>
</dbReference>